<sequence>MSARGPLAPRLAYDEGMTLPLLAVLSVLAADPGATNANEALPPLARALLRKRMEGHGRDHARLAKAVLLLKRETVKSIADELAAEPRLVRPLPGSRDELNASLPERFFVFQDALRLRAKELSTTATQGDEARLATAYGQLVQACVSCHAAFLERE</sequence>
<dbReference type="GO" id="GO:0009055">
    <property type="term" value="F:electron transfer activity"/>
    <property type="evidence" value="ECO:0007669"/>
    <property type="project" value="InterPro"/>
</dbReference>
<dbReference type="AlphaFoldDB" id="A0A2W5TLV2"/>
<dbReference type="SUPFAM" id="SSF47175">
    <property type="entry name" value="Cytochromes"/>
    <property type="match status" value="1"/>
</dbReference>
<dbReference type="Proteomes" id="UP000249061">
    <property type="component" value="Unassembled WGS sequence"/>
</dbReference>
<reference evidence="1 2" key="1">
    <citation type="submission" date="2017-08" db="EMBL/GenBank/DDBJ databases">
        <title>Infants hospitalized years apart are colonized by the same room-sourced microbial strains.</title>
        <authorList>
            <person name="Brooks B."/>
            <person name="Olm M.R."/>
            <person name="Firek B.A."/>
            <person name="Baker R."/>
            <person name="Thomas B.C."/>
            <person name="Morowitz M.J."/>
            <person name="Banfield J.F."/>
        </authorList>
    </citation>
    <scope>NUCLEOTIDE SEQUENCE [LARGE SCALE GENOMIC DNA]</scope>
    <source>
        <strain evidence="1">S2_003_000_R2_14</strain>
    </source>
</reference>
<gene>
    <name evidence="1" type="ORF">DI536_05225</name>
</gene>
<dbReference type="Gene3D" id="1.20.120.10">
    <property type="entry name" value="Cytochrome c/b562"/>
    <property type="match status" value="1"/>
</dbReference>
<dbReference type="GO" id="GO:0020037">
    <property type="term" value="F:heme binding"/>
    <property type="evidence" value="ECO:0007669"/>
    <property type="project" value="InterPro"/>
</dbReference>
<dbReference type="InterPro" id="IPR010980">
    <property type="entry name" value="Cyt_c/b562"/>
</dbReference>
<dbReference type="PROSITE" id="PS51009">
    <property type="entry name" value="CYTCII"/>
    <property type="match status" value="1"/>
</dbReference>
<dbReference type="GO" id="GO:0005506">
    <property type="term" value="F:iron ion binding"/>
    <property type="evidence" value="ECO:0007669"/>
    <property type="project" value="InterPro"/>
</dbReference>
<dbReference type="GO" id="GO:0022900">
    <property type="term" value="P:electron transport chain"/>
    <property type="evidence" value="ECO:0007669"/>
    <property type="project" value="InterPro"/>
</dbReference>
<protein>
    <recommendedName>
        <fullName evidence="3">Cytochrome c</fullName>
    </recommendedName>
</protein>
<evidence type="ECO:0008006" key="3">
    <source>
        <dbReference type="Google" id="ProtNLM"/>
    </source>
</evidence>
<accession>A0A2W5TLV2</accession>
<dbReference type="InterPro" id="IPR002321">
    <property type="entry name" value="Cyt_c_II"/>
</dbReference>
<name>A0A2W5TLV2_9BACT</name>
<proteinExistence type="predicted"/>
<dbReference type="EMBL" id="QFQP01000003">
    <property type="protein sequence ID" value="PZR16569.1"/>
    <property type="molecule type" value="Genomic_DNA"/>
</dbReference>
<comment type="caution">
    <text evidence="1">The sequence shown here is derived from an EMBL/GenBank/DDBJ whole genome shotgun (WGS) entry which is preliminary data.</text>
</comment>
<organism evidence="1 2">
    <name type="scientific">Archangium gephyra</name>
    <dbReference type="NCBI Taxonomy" id="48"/>
    <lineage>
        <taxon>Bacteria</taxon>
        <taxon>Pseudomonadati</taxon>
        <taxon>Myxococcota</taxon>
        <taxon>Myxococcia</taxon>
        <taxon>Myxococcales</taxon>
        <taxon>Cystobacterineae</taxon>
        <taxon>Archangiaceae</taxon>
        <taxon>Archangium</taxon>
    </lineage>
</organism>
<evidence type="ECO:0000313" key="1">
    <source>
        <dbReference type="EMBL" id="PZR16569.1"/>
    </source>
</evidence>
<evidence type="ECO:0000313" key="2">
    <source>
        <dbReference type="Proteomes" id="UP000249061"/>
    </source>
</evidence>